<dbReference type="AlphaFoldDB" id="A0A1I7W7R4"/>
<accession>A0A1I7W7R4</accession>
<evidence type="ECO:0000313" key="1">
    <source>
        <dbReference type="Proteomes" id="UP000095283"/>
    </source>
</evidence>
<sequence>MTPSDLPFRLVCATCPAICLHHYTNRMREIVVMSKSSASDFDSFSFLYTVIILKNNCSRADVLACNRSTNGHLSRTECVKGRERLWTPRRSCTNGYRHKSDAQELIKDSPMDLCLEVFQLAWMVALSCLKVNGSGNVGNMGL</sequence>
<evidence type="ECO:0000313" key="2">
    <source>
        <dbReference type="WBParaSite" id="Hba_00658"/>
    </source>
</evidence>
<dbReference type="Proteomes" id="UP000095283">
    <property type="component" value="Unplaced"/>
</dbReference>
<protein>
    <submittedName>
        <fullName evidence="2">Secreted protein</fullName>
    </submittedName>
</protein>
<reference evidence="2" key="1">
    <citation type="submission" date="2016-11" db="UniProtKB">
        <authorList>
            <consortium name="WormBaseParasite"/>
        </authorList>
    </citation>
    <scope>IDENTIFICATION</scope>
</reference>
<keyword evidence="1" id="KW-1185">Reference proteome</keyword>
<dbReference type="WBParaSite" id="Hba_00658">
    <property type="protein sequence ID" value="Hba_00658"/>
    <property type="gene ID" value="Hba_00658"/>
</dbReference>
<proteinExistence type="predicted"/>
<name>A0A1I7W7R4_HETBA</name>
<organism evidence="1 2">
    <name type="scientific">Heterorhabditis bacteriophora</name>
    <name type="common">Entomopathogenic nematode worm</name>
    <dbReference type="NCBI Taxonomy" id="37862"/>
    <lineage>
        <taxon>Eukaryota</taxon>
        <taxon>Metazoa</taxon>
        <taxon>Ecdysozoa</taxon>
        <taxon>Nematoda</taxon>
        <taxon>Chromadorea</taxon>
        <taxon>Rhabditida</taxon>
        <taxon>Rhabditina</taxon>
        <taxon>Rhabditomorpha</taxon>
        <taxon>Strongyloidea</taxon>
        <taxon>Heterorhabditidae</taxon>
        <taxon>Heterorhabditis</taxon>
    </lineage>
</organism>